<dbReference type="PANTHER" id="PTHR46641:SF25">
    <property type="entry name" value="CNMAMIDE RECEPTOR-RELATED"/>
    <property type="match status" value="1"/>
</dbReference>
<dbReference type="OrthoDB" id="9990906at2759"/>
<dbReference type="Pfam" id="PF00001">
    <property type="entry name" value="7tm_1"/>
    <property type="match status" value="1"/>
</dbReference>
<feature type="transmembrane region" description="Helical" evidence="6">
    <location>
        <begin position="116"/>
        <end position="136"/>
    </location>
</feature>
<dbReference type="Gene3D" id="1.20.1070.10">
    <property type="entry name" value="Rhodopsin 7-helix transmembrane proteins"/>
    <property type="match status" value="1"/>
</dbReference>
<dbReference type="SUPFAM" id="SSF81321">
    <property type="entry name" value="Family A G protein-coupled receptor-like"/>
    <property type="match status" value="1"/>
</dbReference>
<feature type="transmembrane region" description="Helical" evidence="6">
    <location>
        <begin position="238"/>
        <end position="267"/>
    </location>
</feature>
<dbReference type="EMBL" id="CAJNON010000910">
    <property type="protein sequence ID" value="CAF1402672.1"/>
    <property type="molecule type" value="Genomic_DNA"/>
</dbReference>
<evidence type="ECO:0000313" key="11">
    <source>
        <dbReference type="EMBL" id="CAF1402672.1"/>
    </source>
</evidence>
<dbReference type="PROSITE" id="PS50262">
    <property type="entry name" value="G_PROTEIN_RECEP_F1_2"/>
    <property type="match status" value="1"/>
</dbReference>
<evidence type="ECO:0000256" key="5">
    <source>
        <dbReference type="SAM" id="MobiDB-lite"/>
    </source>
</evidence>
<comment type="caution">
    <text evidence="9">The sequence shown here is derived from an EMBL/GenBank/DDBJ whole genome shotgun (WGS) entry which is preliminary data.</text>
</comment>
<dbReference type="EMBL" id="CAJNOM010000843">
    <property type="protein sequence ID" value="CAF1570590.1"/>
    <property type="molecule type" value="Genomic_DNA"/>
</dbReference>
<dbReference type="EMBL" id="CAJOAY010001307">
    <property type="protein sequence ID" value="CAF3825248.1"/>
    <property type="molecule type" value="Genomic_DNA"/>
</dbReference>
<dbReference type="InterPro" id="IPR000276">
    <property type="entry name" value="GPCR_Rhodpsn"/>
</dbReference>
<feature type="transmembrane region" description="Helical" evidence="6">
    <location>
        <begin position="156"/>
        <end position="177"/>
    </location>
</feature>
<feature type="domain" description="G-protein coupled receptors family 1 profile" evidence="7">
    <location>
        <begin position="96"/>
        <end position="410"/>
    </location>
</feature>
<feature type="transmembrane region" description="Helical" evidence="6">
    <location>
        <begin position="85"/>
        <end position="104"/>
    </location>
</feature>
<gene>
    <name evidence="8" type="ORF">BJG266_LOCUS142</name>
    <name evidence="10" type="ORF">BJG266_LOCUS31842</name>
    <name evidence="13" type="ORF">OKA104_LOCUS19940</name>
    <name evidence="12" type="ORF">QVE165_LOCUS48791</name>
    <name evidence="9" type="ORF">QVE165_LOCUS8996</name>
    <name evidence="11" type="ORF">VCS650_LOCUS36591</name>
</gene>
<feature type="region of interest" description="Disordered" evidence="5">
    <location>
        <begin position="294"/>
        <end position="322"/>
    </location>
</feature>
<dbReference type="Proteomes" id="UP000663877">
    <property type="component" value="Unassembled WGS sequence"/>
</dbReference>
<evidence type="ECO:0000313" key="8">
    <source>
        <dbReference type="EMBL" id="CAF0719833.1"/>
    </source>
</evidence>
<feature type="transmembrane region" description="Helical" evidence="6">
    <location>
        <begin position="198"/>
        <end position="218"/>
    </location>
</feature>
<comment type="subcellular location">
    <subcellularLocation>
        <location evidence="1">Membrane</location>
    </subcellularLocation>
</comment>
<keyword evidence="3 6" id="KW-1133">Transmembrane helix</keyword>
<organism evidence="9 14">
    <name type="scientific">Adineta steineri</name>
    <dbReference type="NCBI Taxonomy" id="433720"/>
    <lineage>
        <taxon>Eukaryota</taxon>
        <taxon>Metazoa</taxon>
        <taxon>Spiralia</taxon>
        <taxon>Gnathifera</taxon>
        <taxon>Rotifera</taxon>
        <taxon>Eurotatoria</taxon>
        <taxon>Bdelloidea</taxon>
        <taxon>Adinetida</taxon>
        <taxon>Adinetidae</taxon>
        <taxon>Adineta</taxon>
    </lineage>
</organism>
<dbReference type="GO" id="GO:0016020">
    <property type="term" value="C:membrane"/>
    <property type="evidence" value="ECO:0007669"/>
    <property type="project" value="UniProtKB-SubCell"/>
</dbReference>
<evidence type="ECO:0000256" key="3">
    <source>
        <dbReference type="ARBA" id="ARBA00022989"/>
    </source>
</evidence>
<evidence type="ECO:0000313" key="9">
    <source>
        <dbReference type="EMBL" id="CAF0891943.1"/>
    </source>
</evidence>
<evidence type="ECO:0000256" key="4">
    <source>
        <dbReference type="ARBA" id="ARBA00023136"/>
    </source>
</evidence>
<keyword evidence="4 6" id="KW-0472">Membrane</keyword>
<dbReference type="GO" id="GO:0004930">
    <property type="term" value="F:G protein-coupled receptor activity"/>
    <property type="evidence" value="ECO:0007669"/>
    <property type="project" value="InterPro"/>
</dbReference>
<feature type="compositionally biased region" description="Polar residues" evidence="5">
    <location>
        <begin position="514"/>
        <end position="532"/>
    </location>
</feature>
<name>A0A813Z0W7_9BILA</name>
<dbReference type="InterPro" id="IPR017452">
    <property type="entry name" value="GPCR_Rhodpsn_7TM"/>
</dbReference>
<dbReference type="EMBL" id="CAJNOM010000040">
    <property type="protein sequence ID" value="CAF0891943.1"/>
    <property type="molecule type" value="Genomic_DNA"/>
</dbReference>
<feature type="transmembrane region" description="Helical" evidence="6">
    <location>
        <begin position="334"/>
        <end position="358"/>
    </location>
</feature>
<evidence type="ECO:0000256" key="1">
    <source>
        <dbReference type="ARBA" id="ARBA00004370"/>
    </source>
</evidence>
<dbReference type="AlphaFoldDB" id="A0A813Z0W7"/>
<evidence type="ECO:0000313" key="14">
    <source>
        <dbReference type="Proteomes" id="UP000663832"/>
    </source>
</evidence>
<sequence>MYYPSSSSNITSLNENAALIYFVPTFSTPLSIFDDNITLNTTFSSLLITDPTTLKNTNLSCTQIKYYYISQKPLFNIVRYISQNLNRFFILPAIVLNLCAFYILRRTRMNRSSSIAFYMQTLALCDVAFFALRVIFGELSSSTTGKQILTTGLCKFLFLMVNAVNYTTVWLIAAMNADKFLAVCLPLRVSDLLSRKKAYLVVIAVITCSMLVASVHASRTVLTNNAYCWLETSQDEKLVFILDAFFCCFIPFCVISILNAAIFVALFRARREASYLHEATNSCNTTSLIRPSVNGRNSTSNYLKTSSNKSQFRSSNVNSSATSRARMQSQNLQITIMLITISISFFVLTLPNAIYYLLIFLRVLIESWKAVNCDDNVYRNLDKYVRTSAVVYLISNITSDLMHVVNFFLYFISGARFRTEFRRLIFHQLCRWCYKGQHGIGGKELMTNERSFLRTSGVATTVRTLASLPGAASKQQRTSTNINYTTTIRDKQIPKQAIARLSSTSTVALDGNVSTSLEGNTRRSQCPSTTLIHTEKDDRKESNSSFLQE</sequence>
<dbReference type="EMBL" id="CAJNOI010000001">
    <property type="protein sequence ID" value="CAF0719833.1"/>
    <property type="molecule type" value="Genomic_DNA"/>
</dbReference>
<keyword evidence="14" id="KW-1185">Reference proteome</keyword>
<feature type="compositionally biased region" description="Basic and acidic residues" evidence="5">
    <location>
        <begin position="533"/>
        <end position="542"/>
    </location>
</feature>
<dbReference type="Proteomes" id="UP000663832">
    <property type="component" value="Unassembled WGS sequence"/>
</dbReference>
<proteinExistence type="predicted"/>
<evidence type="ECO:0000256" key="2">
    <source>
        <dbReference type="ARBA" id="ARBA00022692"/>
    </source>
</evidence>
<evidence type="ECO:0000313" key="13">
    <source>
        <dbReference type="EMBL" id="CAF3825248.1"/>
    </source>
</evidence>
<evidence type="ECO:0000313" key="10">
    <source>
        <dbReference type="EMBL" id="CAF1292839.1"/>
    </source>
</evidence>
<feature type="region of interest" description="Disordered" evidence="5">
    <location>
        <begin position="514"/>
        <end position="549"/>
    </location>
</feature>
<dbReference type="PANTHER" id="PTHR46641">
    <property type="entry name" value="FMRFAMIDE RECEPTOR-RELATED"/>
    <property type="match status" value="1"/>
</dbReference>
<dbReference type="EMBL" id="CAJNOI010000493">
    <property type="protein sequence ID" value="CAF1292839.1"/>
    <property type="molecule type" value="Genomic_DNA"/>
</dbReference>
<keyword evidence="2 6" id="KW-0812">Transmembrane</keyword>
<dbReference type="Proteomes" id="UP000663881">
    <property type="component" value="Unassembled WGS sequence"/>
</dbReference>
<protein>
    <recommendedName>
        <fullName evidence="7">G-protein coupled receptors family 1 profile domain-containing protein</fullName>
    </recommendedName>
</protein>
<evidence type="ECO:0000259" key="7">
    <source>
        <dbReference type="PROSITE" id="PS50262"/>
    </source>
</evidence>
<evidence type="ECO:0000256" key="6">
    <source>
        <dbReference type="SAM" id="Phobius"/>
    </source>
</evidence>
<accession>A0A813Z0W7</accession>
<evidence type="ECO:0000313" key="12">
    <source>
        <dbReference type="EMBL" id="CAF1570590.1"/>
    </source>
</evidence>
<dbReference type="InterPro" id="IPR052954">
    <property type="entry name" value="GPCR-Ligand_Int"/>
</dbReference>
<reference evidence="9" key="1">
    <citation type="submission" date="2021-02" db="EMBL/GenBank/DDBJ databases">
        <authorList>
            <person name="Nowell W R."/>
        </authorList>
    </citation>
    <scope>NUCLEOTIDE SEQUENCE</scope>
</reference>
<dbReference type="Proteomes" id="UP000663891">
    <property type="component" value="Unassembled WGS sequence"/>
</dbReference>
<feature type="transmembrane region" description="Helical" evidence="6">
    <location>
        <begin position="389"/>
        <end position="412"/>
    </location>
</feature>